<dbReference type="Proteomes" id="UP001500751">
    <property type="component" value="Unassembled WGS sequence"/>
</dbReference>
<evidence type="ECO:0000313" key="1">
    <source>
        <dbReference type="EMBL" id="GAA2064267.1"/>
    </source>
</evidence>
<organism evidence="1 2">
    <name type="scientific">Catenulispora yoronensis</name>
    <dbReference type="NCBI Taxonomy" id="450799"/>
    <lineage>
        <taxon>Bacteria</taxon>
        <taxon>Bacillati</taxon>
        <taxon>Actinomycetota</taxon>
        <taxon>Actinomycetes</taxon>
        <taxon>Catenulisporales</taxon>
        <taxon>Catenulisporaceae</taxon>
        <taxon>Catenulispora</taxon>
    </lineage>
</organism>
<protein>
    <submittedName>
        <fullName evidence="1">Uncharacterized protein</fullName>
    </submittedName>
</protein>
<dbReference type="EMBL" id="BAAAQN010000095">
    <property type="protein sequence ID" value="GAA2064267.1"/>
    <property type="molecule type" value="Genomic_DNA"/>
</dbReference>
<accession>A0ABN2VJW4</accession>
<proteinExistence type="predicted"/>
<keyword evidence="2" id="KW-1185">Reference proteome</keyword>
<comment type="caution">
    <text evidence="1">The sequence shown here is derived from an EMBL/GenBank/DDBJ whole genome shotgun (WGS) entry which is preliminary data.</text>
</comment>
<name>A0ABN2VJW4_9ACTN</name>
<reference evidence="2" key="1">
    <citation type="journal article" date="2019" name="Int. J. Syst. Evol. Microbiol.">
        <title>The Global Catalogue of Microorganisms (GCM) 10K type strain sequencing project: providing services to taxonomists for standard genome sequencing and annotation.</title>
        <authorList>
            <consortium name="The Broad Institute Genomics Platform"/>
            <consortium name="The Broad Institute Genome Sequencing Center for Infectious Disease"/>
            <person name="Wu L."/>
            <person name="Ma J."/>
        </authorList>
    </citation>
    <scope>NUCLEOTIDE SEQUENCE [LARGE SCALE GENOMIC DNA]</scope>
    <source>
        <strain evidence="2">JCM 16014</strain>
    </source>
</reference>
<gene>
    <name evidence="1" type="ORF">GCM10009839_89660</name>
</gene>
<sequence>MGGSVLLDVPAQVVPQMPTIGHVLRLRCTTVTAFVIGAGPVPADHLHSRMRGQPRGQGVAITSGQQVQHAMGFAVDQNSAVDVATPQCEVIDAEHPRSHRRRIGKLHN</sequence>
<evidence type="ECO:0000313" key="2">
    <source>
        <dbReference type="Proteomes" id="UP001500751"/>
    </source>
</evidence>